<name>A0ACC0JUY1_CHOFU</name>
<dbReference type="Proteomes" id="UP001064048">
    <property type="component" value="Chromosome 3"/>
</dbReference>
<accession>A0ACC0JUY1</accession>
<keyword evidence="2" id="KW-1185">Reference proteome</keyword>
<dbReference type="EMBL" id="CM046103">
    <property type="protein sequence ID" value="KAI8427972.1"/>
    <property type="molecule type" value="Genomic_DNA"/>
</dbReference>
<sequence>MANQRLISALKILKNRNDAKFLTGFQSRHYAAAAASHVHTKCKIVNGVYVVTLDSPNVKVNSLNTEVMNEMTNILQEVESNPSIEAAVLISGKPGCFIAGADISMIEACKTKEEVVTLSKNGSCLGGGLETALACKYRIAVKDQKTGFGLPEVMLGLLPGGGGTQRLPALTSIPTTLDLALTGKTTVAVQIAKDIASGKLKVDRTKSGLVNKITATVMEWDMVKNMIFNKAKEQILEVVRTGVDKGRAAGYEAEAQGFGELAMTPQSKGLIGLFRGQTECKKNRFGKSEVDVKTIGVLGAGLMGAGIVHVSIDKGYKVVMKDATNAGLYRGVGQIQTGLNNAVKRKRISGIQKDKYMANLLPTLDYAKFKNADCMHYFSPVDKMQLLEIITHPGTSKDTSAAAVAVGLRQGKVVITVGDGPGFYTTRILSTMLSEAIRLLQEGVDPKELDKMTTQFGFPVGAATLADEVGIDVGSHIAADLAKGFYVYEKGSKNKEINQDAVTLVKNYSLEPRGANTVEDQQLRMVSRWVDQFGADKLVKKMEEFQGLYGAPFKPAQTLVDMAKDTSKKFHK</sequence>
<comment type="caution">
    <text evidence="1">The sequence shown here is derived from an EMBL/GenBank/DDBJ whole genome shotgun (WGS) entry which is preliminary data.</text>
</comment>
<proteinExistence type="predicted"/>
<evidence type="ECO:0000313" key="2">
    <source>
        <dbReference type="Proteomes" id="UP001064048"/>
    </source>
</evidence>
<organism evidence="1 2">
    <name type="scientific">Choristoneura fumiferana</name>
    <name type="common">Spruce budworm moth</name>
    <name type="synonym">Archips fumiferana</name>
    <dbReference type="NCBI Taxonomy" id="7141"/>
    <lineage>
        <taxon>Eukaryota</taxon>
        <taxon>Metazoa</taxon>
        <taxon>Ecdysozoa</taxon>
        <taxon>Arthropoda</taxon>
        <taxon>Hexapoda</taxon>
        <taxon>Insecta</taxon>
        <taxon>Pterygota</taxon>
        <taxon>Neoptera</taxon>
        <taxon>Endopterygota</taxon>
        <taxon>Lepidoptera</taxon>
        <taxon>Glossata</taxon>
        <taxon>Ditrysia</taxon>
        <taxon>Tortricoidea</taxon>
        <taxon>Tortricidae</taxon>
        <taxon>Tortricinae</taxon>
        <taxon>Choristoneura</taxon>
    </lineage>
</organism>
<gene>
    <name evidence="1" type="ORF">MSG28_002286</name>
</gene>
<protein>
    <submittedName>
        <fullName evidence="1">Uncharacterized protein</fullName>
    </submittedName>
</protein>
<evidence type="ECO:0000313" key="1">
    <source>
        <dbReference type="EMBL" id="KAI8427972.1"/>
    </source>
</evidence>
<reference evidence="1 2" key="1">
    <citation type="journal article" date="2022" name="Genome Biol. Evol.">
        <title>The Spruce Budworm Genome: Reconstructing the Evolutionary History of Antifreeze Proteins.</title>
        <authorList>
            <person name="Beliveau C."/>
            <person name="Gagne P."/>
            <person name="Picq S."/>
            <person name="Vernygora O."/>
            <person name="Keeling C.I."/>
            <person name="Pinkney K."/>
            <person name="Doucet D."/>
            <person name="Wen F."/>
            <person name="Johnston J.S."/>
            <person name="Maaroufi H."/>
            <person name="Boyle B."/>
            <person name="Laroche J."/>
            <person name="Dewar K."/>
            <person name="Juretic N."/>
            <person name="Blackburn G."/>
            <person name="Nisole A."/>
            <person name="Brunet B."/>
            <person name="Brandao M."/>
            <person name="Lumley L."/>
            <person name="Duan J."/>
            <person name="Quan G."/>
            <person name="Lucarotti C.J."/>
            <person name="Roe A.D."/>
            <person name="Sperling F.A.H."/>
            <person name="Levesque R.C."/>
            <person name="Cusson M."/>
        </authorList>
    </citation>
    <scope>NUCLEOTIDE SEQUENCE [LARGE SCALE GENOMIC DNA]</scope>
    <source>
        <strain evidence="1">Glfc:IPQL:Cfum</strain>
    </source>
</reference>